<dbReference type="Proteomes" id="UP001304071">
    <property type="component" value="Chromosome 1"/>
</dbReference>
<dbReference type="RefSeq" id="WP_261896128.1">
    <property type="nucleotide sequence ID" value="NZ_AP024895.1"/>
</dbReference>
<name>A0ABZ0Q8M7_9VIBR</name>
<organism evidence="6 7">
    <name type="scientific">Vibrio porteresiae DSM 19223</name>
    <dbReference type="NCBI Taxonomy" id="1123496"/>
    <lineage>
        <taxon>Bacteria</taxon>
        <taxon>Pseudomonadati</taxon>
        <taxon>Pseudomonadota</taxon>
        <taxon>Gammaproteobacteria</taxon>
        <taxon>Vibrionales</taxon>
        <taxon>Vibrionaceae</taxon>
        <taxon>Vibrio</taxon>
    </lineage>
</organism>
<evidence type="ECO:0000259" key="5">
    <source>
        <dbReference type="SMART" id="SM01144"/>
    </source>
</evidence>
<dbReference type="InterPro" id="IPR039262">
    <property type="entry name" value="DTWD2/TAPT"/>
</dbReference>
<feature type="domain" description="DTW" evidence="5">
    <location>
        <begin position="27"/>
        <end position="221"/>
    </location>
</feature>
<reference evidence="6 7" key="1">
    <citation type="submission" date="2023-11" db="EMBL/GenBank/DDBJ databases">
        <title>Plant-associative lifestyle of Vibrio porteresiae and its evolutionary dynamics.</title>
        <authorList>
            <person name="Rameshkumar N."/>
            <person name="Kirti K."/>
        </authorList>
    </citation>
    <scope>NUCLEOTIDE SEQUENCE [LARGE SCALE GENOMIC DNA]</scope>
    <source>
        <strain evidence="6 7">MSSRF30</strain>
    </source>
</reference>
<evidence type="ECO:0000313" key="7">
    <source>
        <dbReference type="Proteomes" id="UP001304071"/>
    </source>
</evidence>
<keyword evidence="7" id="KW-1185">Reference proteome</keyword>
<dbReference type="PANTHER" id="PTHR21392">
    <property type="entry name" value="TRNA-URIDINE AMINOCARBOXYPROPYLTRANSFERASE 2"/>
    <property type="match status" value="1"/>
</dbReference>
<keyword evidence="4" id="KW-0819">tRNA processing</keyword>
<dbReference type="EMBL" id="CP138203">
    <property type="protein sequence ID" value="WPC72527.1"/>
    <property type="molecule type" value="Genomic_DNA"/>
</dbReference>
<evidence type="ECO:0000256" key="2">
    <source>
        <dbReference type="ARBA" id="ARBA00022679"/>
    </source>
</evidence>
<sequence length="247" mass="28066">MRIHGFHQLYQHRLALSTRPFAARGAKIERCPYCRVETRVCLCQYQPNIETQIAVLLLVSDNEVFKPSNTGRLIADTVKETYVYQWSRTEPSADMLALLSHPDYFPVLVFPAETPEDEARTINPGSLPSEGRKPLLIFLDGSWREAKRILRKSPYLAALPMISIHPQTLSEYVMRKSDNEQHLATAEVAALVFESVGESIGAQTLHYWFEAFKESYMMGKSRCAHNVERPALQRYLSLGAHSLNDVA</sequence>
<dbReference type="GO" id="GO:0016432">
    <property type="term" value="F:tRNA-uridine aminocarboxypropyltransferase activity"/>
    <property type="evidence" value="ECO:0007669"/>
    <property type="project" value="UniProtKB-EC"/>
</dbReference>
<dbReference type="SMART" id="SM01144">
    <property type="entry name" value="DTW"/>
    <property type="match status" value="1"/>
</dbReference>
<gene>
    <name evidence="6" type="ORF">R8Z52_10305</name>
</gene>
<keyword evidence="2 6" id="KW-0808">Transferase</keyword>
<proteinExistence type="predicted"/>
<dbReference type="Pfam" id="PF03942">
    <property type="entry name" value="DTW"/>
    <property type="match status" value="1"/>
</dbReference>
<accession>A0ABZ0Q8M7</accession>
<evidence type="ECO:0000256" key="4">
    <source>
        <dbReference type="ARBA" id="ARBA00022694"/>
    </source>
</evidence>
<dbReference type="InterPro" id="IPR005636">
    <property type="entry name" value="DTW"/>
</dbReference>
<evidence type="ECO:0000256" key="3">
    <source>
        <dbReference type="ARBA" id="ARBA00022691"/>
    </source>
</evidence>
<dbReference type="EC" id="2.5.1.25" evidence="1"/>
<keyword evidence="3" id="KW-0949">S-adenosyl-L-methionine</keyword>
<protein>
    <recommendedName>
        <fullName evidence="1">tRNA-uridine aminocarboxypropyltransferase</fullName>
        <ecNumber evidence="1">2.5.1.25</ecNumber>
    </recommendedName>
</protein>
<evidence type="ECO:0000313" key="6">
    <source>
        <dbReference type="EMBL" id="WPC72527.1"/>
    </source>
</evidence>
<dbReference type="PANTHER" id="PTHR21392:SF1">
    <property type="entry name" value="TRNA-URIDINE AMINOCARBOXYPROPYLTRANSFERASE"/>
    <property type="match status" value="1"/>
</dbReference>
<evidence type="ECO:0000256" key="1">
    <source>
        <dbReference type="ARBA" id="ARBA00012386"/>
    </source>
</evidence>